<proteinExistence type="predicted"/>
<dbReference type="Proteomes" id="UP001500804">
    <property type="component" value="Unassembled WGS sequence"/>
</dbReference>
<dbReference type="RefSeq" id="WP_345606444.1">
    <property type="nucleotide sequence ID" value="NZ_BAABJO010000013.1"/>
</dbReference>
<sequence>MTAWKDVEEAVPEFAARVRKIFDAHKHKTIATLRADGAPRISGIEAEFVDGELRFGSMTHARKGADLHRDPRFALHSPSVDPPEGNPAGWAGDAKIAGRARAVGPVDGEADGEQFHADIDEVVFTGLTADATKLVIEVWTPRGGLRRVERA</sequence>
<dbReference type="PANTHER" id="PTHR35176:SF6">
    <property type="entry name" value="HEME OXYGENASE HI_0854-RELATED"/>
    <property type="match status" value="1"/>
</dbReference>
<dbReference type="InterPro" id="IPR052019">
    <property type="entry name" value="F420H2_bilvrd_red/Heme_oxyg"/>
</dbReference>
<evidence type="ECO:0000259" key="2">
    <source>
        <dbReference type="Pfam" id="PF01243"/>
    </source>
</evidence>
<protein>
    <submittedName>
        <fullName evidence="3">Pyridoxamine 5'-phosphate oxidase family protein</fullName>
    </submittedName>
</protein>
<dbReference type="InterPro" id="IPR012349">
    <property type="entry name" value="Split_barrel_FMN-bd"/>
</dbReference>
<evidence type="ECO:0000313" key="4">
    <source>
        <dbReference type="Proteomes" id="UP001500804"/>
    </source>
</evidence>
<reference evidence="4" key="1">
    <citation type="journal article" date="2019" name="Int. J. Syst. Evol. Microbiol.">
        <title>The Global Catalogue of Microorganisms (GCM) 10K type strain sequencing project: providing services to taxonomists for standard genome sequencing and annotation.</title>
        <authorList>
            <consortium name="The Broad Institute Genomics Platform"/>
            <consortium name="The Broad Institute Genome Sequencing Center for Infectious Disease"/>
            <person name="Wu L."/>
            <person name="Ma J."/>
        </authorList>
    </citation>
    <scope>NUCLEOTIDE SEQUENCE [LARGE SCALE GENOMIC DNA]</scope>
    <source>
        <strain evidence="4">JCM 18302</strain>
    </source>
</reference>
<keyword evidence="1" id="KW-0560">Oxidoreductase</keyword>
<dbReference type="Pfam" id="PF01243">
    <property type="entry name" value="PNPOx_N"/>
    <property type="match status" value="1"/>
</dbReference>
<dbReference type="PANTHER" id="PTHR35176">
    <property type="entry name" value="HEME OXYGENASE HI_0854-RELATED"/>
    <property type="match status" value="1"/>
</dbReference>
<comment type="caution">
    <text evidence="3">The sequence shown here is derived from an EMBL/GenBank/DDBJ whole genome shotgun (WGS) entry which is preliminary data.</text>
</comment>
<dbReference type="EMBL" id="BAABJO010000013">
    <property type="protein sequence ID" value="GAA5124415.1"/>
    <property type="molecule type" value="Genomic_DNA"/>
</dbReference>
<dbReference type="Gene3D" id="2.30.110.10">
    <property type="entry name" value="Electron Transport, Fmn-binding Protein, Chain A"/>
    <property type="match status" value="1"/>
</dbReference>
<organism evidence="3 4">
    <name type="scientific">Pseudonocardia adelaidensis</name>
    <dbReference type="NCBI Taxonomy" id="648754"/>
    <lineage>
        <taxon>Bacteria</taxon>
        <taxon>Bacillati</taxon>
        <taxon>Actinomycetota</taxon>
        <taxon>Actinomycetes</taxon>
        <taxon>Pseudonocardiales</taxon>
        <taxon>Pseudonocardiaceae</taxon>
        <taxon>Pseudonocardia</taxon>
    </lineage>
</organism>
<gene>
    <name evidence="3" type="ORF">GCM10023320_37490</name>
</gene>
<name>A0ABP9NKE0_9PSEU</name>
<dbReference type="SUPFAM" id="SSF50475">
    <property type="entry name" value="FMN-binding split barrel"/>
    <property type="match status" value="1"/>
</dbReference>
<feature type="domain" description="Pyridoxamine 5'-phosphate oxidase N-terminal" evidence="2">
    <location>
        <begin position="17"/>
        <end position="110"/>
    </location>
</feature>
<keyword evidence="4" id="KW-1185">Reference proteome</keyword>
<evidence type="ECO:0000313" key="3">
    <source>
        <dbReference type="EMBL" id="GAA5124415.1"/>
    </source>
</evidence>
<evidence type="ECO:0000256" key="1">
    <source>
        <dbReference type="ARBA" id="ARBA00023002"/>
    </source>
</evidence>
<accession>A0ABP9NKE0</accession>
<dbReference type="InterPro" id="IPR011576">
    <property type="entry name" value="Pyridox_Oxase_N"/>
</dbReference>